<dbReference type="FunFam" id="3.30.1490.20:FF:000020">
    <property type="entry name" value="Protein lysine acetyltransferase"/>
    <property type="match status" value="1"/>
</dbReference>
<evidence type="ECO:0000256" key="1">
    <source>
        <dbReference type="ARBA" id="ARBA00022532"/>
    </source>
</evidence>
<dbReference type="Pfam" id="PF13380">
    <property type="entry name" value="CoA_binding_2"/>
    <property type="match status" value="1"/>
</dbReference>
<keyword evidence="3 6" id="KW-0547">Nucleotide-binding</keyword>
<dbReference type="Gene3D" id="3.30.1490.20">
    <property type="entry name" value="ATP-grasp fold, A domain"/>
    <property type="match status" value="1"/>
</dbReference>
<dbReference type="InterPro" id="IPR003781">
    <property type="entry name" value="CoA-bd"/>
</dbReference>
<dbReference type="InterPro" id="IPR011761">
    <property type="entry name" value="ATP-grasp"/>
</dbReference>
<name>A0A6I6MGE6_9CAUL</name>
<dbReference type="Proteomes" id="UP000431269">
    <property type="component" value="Chromosome"/>
</dbReference>
<dbReference type="InterPro" id="IPR036291">
    <property type="entry name" value="NAD(P)-bd_dom_sf"/>
</dbReference>
<dbReference type="EMBL" id="CP047045">
    <property type="protein sequence ID" value="QGZ93690.1"/>
    <property type="molecule type" value="Genomic_DNA"/>
</dbReference>
<keyword evidence="1" id="KW-0816">Tricarboxylic acid cycle</keyword>
<keyword evidence="2" id="KW-0436">Ligase</keyword>
<dbReference type="InterPro" id="IPR051538">
    <property type="entry name" value="Acyl-CoA_Synth/Transferase"/>
</dbReference>
<dbReference type="SUPFAM" id="SSF56059">
    <property type="entry name" value="Glutathione synthetase ATP-binding domain-like"/>
    <property type="match status" value="1"/>
</dbReference>
<dbReference type="SMART" id="SM00881">
    <property type="entry name" value="CoA_binding"/>
    <property type="match status" value="1"/>
</dbReference>
<dbReference type="SUPFAM" id="SSF52210">
    <property type="entry name" value="Succinyl-CoA synthetase domains"/>
    <property type="match status" value="2"/>
</dbReference>
<dbReference type="GO" id="GO:0005524">
    <property type="term" value="F:ATP binding"/>
    <property type="evidence" value="ECO:0007669"/>
    <property type="project" value="UniProtKB-UniRule"/>
</dbReference>
<comment type="similarity">
    <text evidence="5">In the N-terminal section; belongs to the acetate CoA ligase alpha subunit family.</text>
</comment>
<gene>
    <name evidence="8" type="ORF">DSM104635_00502</name>
</gene>
<dbReference type="GO" id="GO:0006099">
    <property type="term" value="P:tricarboxylic acid cycle"/>
    <property type="evidence" value="ECO:0007669"/>
    <property type="project" value="UniProtKB-KW"/>
</dbReference>
<dbReference type="Pfam" id="PF13549">
    <property type="entry name" value="ATP-grasp_5"/>
    <property type="match status" value="1"/>
</dbReference>
<dbReference type="InterPro" id="IPR013815">
    <property type="entry name" value="ATP_grasp_subdomain_1"/>
</dbReference>
<dbReference type="InterPro" id="IPR032875">
    <property type="entry name" value="Succ_CoA_lig_flav_dom"/>
</dbReference>
<dbReference type="InterPro" id="IPR016102">
    <property type="entry name" value="Succinyl-CoA_synth-like"/>
</dbReference>
<dbReference type="GO" id="GO:0016874">
    <property type="term" value="F:ligase activity"/>
    <property type="evidence" value="ECO:0007669"/>
    <property type="project" value="UniProtKB-KW"/>
</dbReference>
<dbReference type="KEGG" id="tsv:DSM104635_00502"/>
<dbReference type="PROSITE" id="PS50975">
    <property type="entry name" value="ATP_GRASP"/>
    <property type="match status" value="1"/>
</dbReference>
<dbReference type="Gene3D" id="3.40.50.720">
    <property type="entry name" value="NAD(P)-binding Rossmann-like Domain"/>
    <property type="match status" value="1"/>
</dbReference>
<evidence type="ECO:0000256" key="4">
    <source>
        <dbReference type="ARBA" id="ARBA00022840"/>
    </source>
</evidence>
<dbReference type="AlphaFoldDB" id="A0A6I6MGE6"/>
<reference evidence="9" key="1">
    <citation type="submission" date="2019-12" db="EMBL/GenBank/DDBJ databases">
        <title>Complete genome of Terracaulis silvestris 0127_4.</title>
        <authorList>
            <person name="Vieira S."/>
            <person name="Riedel T."/>
            <person name="Sproer C."/>
            <person name="Pascual J."/>
            <person name="Boedeker C."/>
            <person name="Overmann J."/>
        </authorList>
    </citation>
    <scope>NUCLEOTIDE SEQUENCE [LARGE SCALE GENOMIC DNA]</scope>
    <source>
        <strain evidence="9">0127_4</strain>
    </source>
</reference>
<dbReference type="GO" id="GO:0046872">
    <property type="term" value="F:metal ion binding"/>
    <property type="evidence" value="ECO:0007669"/>
    <property type="project" value="InterPro"/>
</dbReference>
<evidence type="ECO:0000313" key="9">
    <source>
        <dbReference type="Proteomes" id="UP000431269"/>
    </source>
</evidence>
<keyword evidence="9" id="KW-1185">Reference proteome</keyword>
<evidence type="ECO:0000313" key="8">
    <source>
        <dbReference type="EMBL" id="QGZ93690.1"/>
    </source>
</evidence>
<accession>A0A6I6MGE6</accession>
<dbReference type="Pfam" id="PF13607">
    <property type="entry name" value="Succ_CoA_lig"/>
    <property type="match status" value="1"/>
</dbReference>
<dbReference type="Gene3D" id="3.30.470.20">
    <property type="entry name" value="ATP-grasp fold, B domain"/>
    <property type="match status" value="1"/>
</dbReference>
<evidence type="ECO:0000259" key="7">
    <source>
        <dbReference type="PROSITE" id="PS50975"/>
    </source>
</evidence>
<proteinExistence type="inferred from homology"/>
<dbReference type="Gene3D" id="3.40.50.261">
    <property type="entry name" value="Succinyl-CoA synthetase domains"/>
    <property type="match status" value="2"/>
</dbReference>
<sequence>MAAWLKNHRPVYRHADLKRLIDPATIAIVGLSRNEQSLGARALANLGNAIDANIYGVNPRVDELHGVPCYATVAEIPVRVDCAIIATPIDAVEPLVEQCAAAGVGGCVVFASGYAETGLPERVVMQARLAEIARTSGMRIVGPNCIGLVNNVRRLGLLFVSTYASTPWRAGPIGLVSQSGGLGQTIAQVVQRGGSFSHFLAAGNSCDVDVCDYVNYLVDDPNCRVIACVAEGLKDGERLLEAGERAHKADKPIIMYKSATAAAAASAAMSHTGTLAGSNAAFDAAYRRVGIVKVDNIEDVYEAAAFFAKAGRPKAKGVAAMGASGGACVITLDKAEAHNVPMPKPTAETQAELERHVPTFGSPGNPCDFTAQAGTDRTLYRACGTALLSDPNYAALVVMMPSISERLTPPNIALYSELAAAAGKPVCISWMSEWRGGPGAEQCESDPNVALFRSTDACYRTLSAWLDRETAVKAERPPPRLAKSDTQAKVARDLLRQAKAKLSEREGKQVLAAYGVPVTSDSLVASADAAVAAAISIGFPVVLKVDSPDVAHKTEAGVVRLNLADASAVGRAYDEIMTTAQRVSPKLRINGVLVQPMIGKGHEIVVGATIDATFGPMVVVGMGGVLVEILRDSTAELAPVSATQARAMLARLKSYRILEGYRGDAGVNLDKLADIIVRVSQLAVDLADQIAEIDVNPIIGAGERLIAVDALIVRADGA</sequence>
<evidence type="ECO:0000256" key="2">
    <source>
        <dbReference type="ARBA" id="ARBA00022598"/>
    </source>
</evidence>
<evidence type="ECO:0000256" key="6">
    <source>
        <dbReference type="PROSITE-ProRule" id="PRU00409"/>
    </source>
</evidence>
<dbReference type="PANTHER" id="PTHR43334:SF1">
    <property type="entry name" value="3-HYDROXYPROPIONATE--COA LIGASE [ADP-FORMING]"/>
    <property type="match status" value="1"/>
</dbReference>
<protein>
    <submittedName>
        <fullName evidence="8">Succinyl-CoA synthetase subunit alpha</fullName>
    </submittedName>
</protein>
<dbReference type="RefSeq" id="WP_158764689.1">
    <property type="nucleotide sequence ID" value="NZ_CP047045.1"/>
</dbReference>
<keyword evidence="4 6" id="KW-0067">ATP-binding</keyword>
<dbReference type="PANTHER" id="PTHR43334">
    <property type="entry name" value="ACETATE--COA LIGASE [ADP-FORMING]"/>
    <property type="match status" value="1"/>
</dbReference>
<evidence type="ECO:0000256" key="5">
    <source>
        <dbReference type="ARBA" id="ARBA00060888"/>
    </source>
</evidence>
<evidence type="ECO:0000256" key="3">
    <source>
        <dbReference type="ARBA" id="ARBA00022741"/>
    </source>
</evidence>
<feature type="domain" description="ATP-grasp" evidence="7">
    <location>
        <begin position="508"/>
        <end position="544"/>
    </location>
</feature>
<dbReference type="SUPFAM" id="SSF51735">
    <property type="entry name" value="NAD(P)-binding Rossmann-fold domains"/>
    <property type="match status" value="1"/>
</dbReference>
<organism evidence="8 9">
    <name type="scientific">Terricaulis silvestris</name>
    <dbReference type="NCBI Taxonomy" id="2686094"/>
    <lineage>
        <taxon>Bacteria</taxon>
        <taxon>Pseudomonadati</taxon>
        <taxon>Pseudomonadota</taxon>
        <taxon>Alphaproteobacteria</taxon>
        <taxon>Caulobacterales</taxon>
        <taxon>Caulobacteraceae</taxon>
        <taxon>Terricaulis</taxon>
    </lineage>
</organism>